<evidence type="ECO:0000313" key="1">
    <source>
        <dbReference type="EMBL" id="GAA1237618.1"/>
    </source>
</evidence>
<accession>A0ABP4GVT7</accession>
<evidence type="ECO:0000313" key="2">
    <source>
        <dbReference type="Proteomes" id="UP001500653"/>
    </source>
</evidence>
<comment type="caution">
    <text evidence="1">The sequence shown here is derived from an EMBL/GenBank/DDBJ whole genome shotgun (WGS) entry which is preliminary data.</text>
</comment>
<protein>
    <submittedName>
        <fullName evidence="1">Uncharacterized protein</fullName>
    </submittedName>
</protein>
<keyword evidence="2" id="KW-1185">Reference proteome</keyword>
<sequence>MSMQSGLGERDRKAEIVDVFADAFRNGEMPGLELSTPIS</sequence>
<dbReference type="EMBL" id="BAAALN010000005">
    <property type="protein sequence ID" value="GAA1237618.1"/>
    <property type="molecule type" value="Genomic_DNA"/>
</dbReference>
<dbReference type="Proteomes" id="UP001500653">
    <property type="component" value="Unassembled WGS sequence"/>
</dbReference>
<gene>
    <name evidence="1" type="ORF">GCM10009676_22590</name>
</gene>
<organism evidence="1 2">
    <name type="scientific">Prauserella halophila</name>
    <dbReference type="NCBI Taxonomy" id="185641"/>
    <lineage>
        <taxon>Bacteria</taxon>
        <taxon>Bacillati</taxon>
        <taxon>Actinomycetota</taxon>
        <taxon>Actinomycetes</taxon>
        <taxon>Pseudonocardiales</taxon>
        <taxon>Pseudonocardiaceae</taxon>
        <taxon>Prauserella</taxon>
    </lineage>
</organism>
<reference evidence="2" key="1">
    <citation type="journal article" date="2019" name="Int. J. Syst. Evol. Microbiol.">
        <title>The Global Catalogue of Microorganisms (GCM) 10K type strain sequencing project: providing services to taxonomists for standard genome sequencing and annotation.</title>
        <authorList>
            <consortium name="The Broad Institute Genomics Platform"/>
            <consortium name="The Broad Institute Genome Sequencing Center for Infectious Disease"/>
            <person name="Wu L."/>
            <person name="Ma J."/>
        </authorList>
    </citation>
    <scope>NUCLEOTIDE SEQUENCE [LARGE SCALE GENOMIC DNA]</scope>
    <source>
        <strain evidence="2">JCM 13023</strain>
    </source>
</reference>
<name>A0ABP4GVT7_9PSEU</name>
<proteinExistence type="predicted"/>